<dbReference type="GO" id="GO:0005886">
    <property type="term" value="C:plasma membrane"/>
    <property type="evidence" value="ECO:0007669"/>
    <property type="project" value="UniProtKB-SubCell"/>
</dbReference>
<evidence type="ECO:0000256" key="3">
    <source>
        <dbReference type="ARBA" id="ARBA00022676"/>
    </source>
</evidence>
<dbReference type="NCBIfam" id="TIGR04283">
    <property type="entry name" value="glyco_like_mftF"/>
    <property type="match status" value="1"/>
</dbReference>
<dbReference type="InterPro" id="IPR001173">
    <property type="entry name" value="Glyco_trans_2-like"/>
</dbReference>
<evidence type="ECO:0000256" key="4">
    <source>
        <dbReference type="ARBA" id="ARBA00022679"/>
    </source>
</evidence>
<keyword evidence="3" id="KW-0328">Glycosyltransferase</keyword>
<keyword evidence="5" id="KW-0472">Membrane</keyword>
<name>A0A2H0N535_9BACT</name>
<dbReference type="CDD" id="cd02522">
    <property type="entry name" value="GT_2_like_a"/>
    <property type="match status" value="1"/>
</dbReference>
<reference evidence="7 8" key="1">
    <citation type="submission" date="2017-09" db="EMBL/GenBank/DDBJ databases">
        <title>Depth-based differentiation of microbial function through sediment-hosted aquifers and enrichment of novel symbionts in the deep terrestrial subsurface.</title>
        <authorList>
            <person name="Probst A.J."/>
            <person name="Ladd B."/>
            <person name="Jarett J.K."/>
            <person name="Geller-Mcgrath D.E."/>
            <person name="Sieber C.M."/>
            <person name="Emerson J.B."/>
            <person name="Anantharaman K."/>
            <person name="Thomas B.C."/>
            <person name="Malmstrom R."/>
            <person name="Stieglmeier M."/>
            <person name="Klingl A."/>
            <person name="Woyke T."/>
            <person name="Ryan C.M."/>
            <person name="Banfield J.F."/>
        </authorList>
    </citation>
    <scope>NUCLEOTIDE SEQUENCE [LARGE SCALE GENOMIC DNA]</scope>
    <source>
        <strain evidence="7">CG11_big_fil_rev_8_21_14_0_20_39_34</strain>
    </source>
</reference>
<evidence type="ECO:0000256" key="5">
    <source>
        <dbReference type="ARBA" id="ARBA00023136"/>
    </source>
</evidence>
<evidence type="ECO:0000259" key="6">
    <source>
        <dbReference type="Pfam" id="PF00535"/>
    </source>
</evidence>
<dbReference type="PANTHER" id="PTHR43646:SF2">
    <property type="entry name" value="GLYCOSYLTRANSFERASE 2-LIKE DOMAIN-CONTAINING PROTEIN"/>
    <property type="match status" value="1"/>
</dbReference>
<dbReference type="Gene3D" id="3.90.550.10">
    <property type="entry name" value="Spore Coat Polysaccharide Biosynthesis Protein SpsA, Chain A"/>
    <property type="match status" value="1"/>
</dbReference>
<evidence type="ECO:0000313" key="8">
    <source>
        <dbReference type="Proteomes" id="UP000229600"/>
    </source>
</evidence>
<protein>
    <submittedName>
        <fullName evidence="7">Glycosyl transferase</fullName>
    </submittedName>
</protein>
<proteinExistence type="predicted"/>
<organism evidence="7 8">
    <name type="scientific">Candidatus Magasanikbacteria bacterium CG11_big_fil_rev_8_21_14_0_20_39_34</name>
    <dbReference type="NCBI Taxonomy" id="1974653"/>
    <lineage>
        <taxon>Bacteria</taxon>
        <taxon>Candidatus Magasanikiibacteriota</taxon>
    </lineage>
</organism>
<comment type="caution">
    <text evidence="7">The sequence shown here is derived from an EMBL/GenBank/DDBJ whole genome shotgun (WGS) entry which is preliminary data.</text>
</comment>
<sequence length="228" mass="26149">MFSIIIPTHNEEESIYYTLQNLEKLEGEFEVIIVDSNVDSYTKEKIYTYSGNIIPKIFDATYPGRANQMNIGAKNANGKILLFLHADTTLEKNALNAISKKILEGYIGGAFTLHFQTSKIIYSFISFYSNCRAKLFHIYHGDQTQFIKKEVFDKIGGFPDIPLMEDVVLSKKMKAFGPVVQISSLSTTSPRRIESYGIIKSIFRYFYIKILFFFHTSPEKLAKIYNRA</sequence>
<evidence type="ECO:0000313" key="7">
    <source>
        <dbReference type="EMBL" id="PIR04007.1"/>
    </source>
</evidence>
<dbReference type="InterPro" id="IPR026461">
    <property type="entry name" value="Trfase_2_rSAM/seldom_assoc"/>
</dbReference>
<dbReference type="PANTHER" id="PTHR43646">
    <property type="entry name" value="GLYCOSYLTRANSFERASE"/>
    <property type="match status" value="1"/>
</dbReference>
<feature type="domain" description="Glycosyltransferase 2-like" evidence="6">
    <location>
        <begin position="3"/>
        <end position="157"/>
    </location>
</feature>
<comment type="subcellular location">
    <subcellularLocation>
        <location evidence="1">Cell membrane</location>
    </subcellularLocation>
</comment>
<keyword evidence="4 7" id="KW-0808">Transferase</keyword>
<keyword evidence="2" id="KW-1003">Cell membrane</keyword>
<dbReference type="Pfam" id="PF00535">
    <property type="entry name" value="Glycos_transf_2"/>
    <property type="match status" value="1"/>
</dbReference>
<dbReference type="EMBL" id="PCWN01000007">
    <property type="protein sequence ID" value="PIR04007.1"/>
    <property type="molecule type" value="Genomic_DNA"/>
</dbReference>
<gene>
    <name evidence="7" type="ORF">COV59_02375</name>
</gene>
<dbReference type="GO" id="GO:0016757">
    <property type="term" value="F:glycosyltransferase activity"/>
    <property type="evidence" value="ECO:0007669"/>
    <property type="project" value="UniProtKB-KW"/>
</dbReference>
<accession>A0A2H0N535</accession>
<dbReference type="AlphaFoldDB" id="A0A2H0N535"/>
<dbReference type="InterPro" id="IPR029044">
    <property type="entry name" value="Nucleotide-diphossugar_trans"/>
</dbReference>
<dbReference type="Proteomes" id="UP000229600">
    <property type="component" value="Unassembled WGS sequence"/>
</dbReference>
<evidence type="ECO:0000256" key="1">
    <source>
        <dbReference type="ARBA" id="ARBA00004236"/>
    </source>
</evidence>
<evidence type="ECO:0000256" key="2">
    <source>
        <dbReference type="ARBA" id="ARBA00022475"/>
    </source>
</evidence>
<dbReference type="SUPFAM" id="SSF53448">
    <property type="entry name" value="Nucleotide-diphospho-sugar transferases"/>
    <property type="match status" value="1"/>
</dbReference>